<feature type="domain" description="Transposase DDE" evidence="2">
    <location>
        <begin position="318"/>
        <end position="432"/>
    </location>
</feature>
<evidence type="ECO:0000259" key="1">
    <source>
        <dbReference type="Pfam" id="PF05598"/>
    </source>
</evidence>
<gene>
    <name evidence="3" type="ORF">WR25_13232</name>
</gene>
<evidence type="ECO:0008006" key="5">
    <source>
        <dbReference type="Google" id="ProtNLM"/>
    </source>
</evidence>
<protein>
    <recommendedName>
        <fullName evidence="5">Transposase DDE domain-containing protein</fullName>
    </recommendedName>
</protein>
<sequence>MMGPACRGGRGGASRRTIEAVLPADHLLRRIDRCLDTAELREALADHYSARGRPSIDPELLIRMILIGRIYAITSERRLCEELRYNIAYRWFCRLAPADKVPHHSTFSKNRHGRFRDAGVFRQLFEATVRRCIEQGLVGGKDAAIDASFIEADACWQRKTVPGYLPYVANAGRPVREWLSDQGCVITKPGGSKDFDGVSRTDPAAAWSARPGRARFGYALNALVDTPSGVALDVEATPARFAEEVDAGRVMLERSADRFDYHPKRVAADKAYGSAGFLGFVRDQGAIPHIPVIDRTQQTKGKLPRTAFSYDCDTDSFTCPIGKVLRHYAFHPPTGVHRYAADARDCEGCVLRKGCTKARRRTLVRLDNEDARDLARAELKTGLFKRSMRLRRGVERFFANAKGKHGMRRLHLRGIRGAEEEFLICAAVMNLMILARPQRLTGKPRRGRPTAHPSPRACCGKSRLRALRDKLALELGKGGKDAKREASVGSRGVDLRAGACQHLQANATFPERLGRDDQMSEVASKAVELPEDQCIAGLQRLQTSRQARASIVPTRREVFINPRRINAGSE</sequence>
<reference evidence="3 4" key="1">
    <citation type="journal article" date="2017" name="Curr. Biol.">
        <title>Genome architecture and evolution of a unichromosomal asexual nematode.</title>
        <authorList>
            <person name="Fradin H."/>
            <person name="Zegar C."/>
            <person name="Gutwein M."/>
            <person name="Lucas J."/>
            <person name="Kovtun M."/>
            <person name="Corcoran D."/>
            <person name="Baugh L.R."/>
            <person name="Kiontke K."/>
            <person name="Gunsalus K."/>
            <person name="Fitch D.H."/>
            <person name="Piano F."/>
        </authorList>
    </citation>
    <scope>NUCLEOTIDE SEQUENCE [LARGE SCALE GENOMIC DNA]</scope>
    <source>
        <strain evidence="3">PF1309</strain>
    </source>
</reference>
<comment type="caution">
    <text evidence="3">The sequence shown here is derived from an EMBL/GenBank/DDBJ whole genome shotgun (WGS) entry which is preliminary data.</text>
</comment>
<organism evidence="3 4">
    <name type="scientific">Diploscapter pachys</name>
    <dbReference type="NCBI Taxonomy" id="2018661"/>
    <lineage>
        <taxon>Eukaryota</taxon>
        <taxon>Metazoa</taxon>
        <taxon>Ecdysozoa</taxon>
        <taxon>Nematoda</taxon>
        <taxon>Chromadorea</taxon>
        <taxon>Rhabditida</taxon>
        <taxon>Rhabditina</taxon>
        <taxon>Rhabditomorpha</taxon>
        <taxon>Rhabditoidea</taxon>
        <taxon>Rhabditidae</taxon>
        <taxon>Diploscapter</taxon>
    </lineage>
</organism>
<dbReference type="PANTHER" id="PTHR33408">
    <property type="entry name" value="TRANSPOSASE"/>
    <property type="match status" value="1"/>
</dbReference>
<dbReference type="EMBL" id="LIAE01009772">
    <property type="protein sequence ID" value="PAV68335.1"/>
    <property type="molecule type" value="Genomic_DNA"/>
</dbReference>
<evidence type="ECO:0000313" key="4">
    <source>
        <dbReference type="Proteomes" id="UP000218231"/>
    </source>
</evidence>
<dbReference type="PANTHER" id="PTHR33408:SF2">
    <property type="entry name" value="TRANSPOSASE DDE DOMAIN-CONTAINING PROTEIN"/>
    <property type="match status" value="1"/>
</dbReference>
<dbReference type="AntiFam" id="ANF00120">
    <property type="entry name" value="Shadow ORF (opposite pinE)"/>
</dbReference>
<feature type="domain" description="Transposase InsH N-terminal" evidence="1">
    <location>
        <begin position="18"/>
        <end position="112"/>
    </location>
</feature>
<dbReference type="Pfam" id="PF13751">
    <property type="entry name" value="DDE_Tnp_1_6"/>
    <property type="match status" value="1"/>
</dbReference>
<dbReference type="InterPro" id="IPR025668">
    <property type="entry name" value="Tnp_DDE_dom"/>
</dbReference>
<dbReference type="OrthoDB" id="10263866at2759"/>
<keyword evidence="4" id="KW-1185">Reference proteome</keyword>
<dbReference type="Proteomes" id="UP000218231">
    <property type="component" value="Unassembled WGS sequence"/>
</dbReference>
<dbReference type="AlphaFoldDB" id="A0A2A2K321"/>
<proteinExistence type="predicted"/>
<accession>A0A2A2K321</accession>
<dbReference type="InterPro" id="IPR008490">
    <property type="entry name" value="Transposase_InsH_N"/>
</dbReference>
<dbReference type="Pfam" id="PF05598">
    <property type="entry name" value="DUF772"/>
    <property type="match status" value="1"/>
</dbReference>
<name>A0A2A2K321_9BILA</name>
<evidence type="ECO:0000313" key="3">
    <source>
        <dbReference type="EMBL" id="PAV68335.1"/>
    </source>
</evidence>
<evidence type="ECO:0000259" key="2">
    <source>
        <dbReference type="Pfam" id="PF13751"/>
    </source>
</evidence>